<dbReference type="OrthoDB" id="2499380at2759"/>
<accession>A0A5B0N7K3</accession>
<evidence type="ECO:0000259" key="2">
    <source>
        <dbReference type="Pfam" id="PF20681"/>
    </source>
</evidence>
<proteinExistence type="predicted"/>
<evidence type="ECO:0000256" key="1">
    <source>
        <dbReference type="SAM" id="MobiDB-lite"/>
    </source>
</evidence>
<dbReference type="EMBL" id="VDEP01000074">
    <property type="protein sequence ID" value="KAA1133017.1"/>
    <property type="molecule type" value="Genomic_DNA"/>
</dbReference>
<reference evidence="5 6" key="1">
    <citation type="submission" date="2019-05" db="EMBL/GenBank/DDBJ databases">
        <title>Emergence of the Ug99 lineage of the wheat stem rust pathogen through somatic hybridization.</title>
        <authorList>
            <person name="Li F."/>
            <person name="Upadhyaya N.M."/>
            <person name="Sperschneider J."/>
            <person name="Matny O."/>
            <person name="Nguyen-Phuc H."/>
            <person name="Mago R."/>
            <person name="Raley C."/>
            <person name="Miller M.E."/>
            <person name="Silverstein K.A.T."/>
            <person name="Henningsen E."/>
            <person name="Hirsch C.D."/>
            <person name="Visser B."/>
            <person name="Pretorius Z.A."/>
            <person name="Steffenson B.J."/>
            <person name="Schwessinger B."/>
            <person name="Dodds P.N."/>
            <person name="Figueroa M."/>
        </authorList>
    </citation>
    <scope>NUCLEOTIDE SEQUENCE [LARGE SCALE GENOMIC DNA]</scope>
    <source>
        <strain evidence="3">21-0</strain>
        <strain evidence="4 6">Ug99</strain>
    </source>
</reference>
<keyword evidence="5" id="KW-1185">Reference proteome</keyword>
<feature type="domain" description="DUF6818" evidence="2">
    <location>
        <begin position="121"/>
        <end position="201"/>
    </location>
</feature>
<gene>
    <name evidence="3" type="ORF">PGT21_028738</name>
    <name evidence="4" type="ORF">PGTUg99_022671</name>
</gene>
<dbReference type="EMBL" id="VSWC01000118">
    <property type="protein sequence ID" value="KAA1084473.1"/>
    <property type="molecule type" value="Genomic_DNA"/>
</dbReference>
<evidence type="ECO:0000313" key="6">
    <source>
        <dbReference type="Proteomes" id="UP000325313"/>
    </source>
</evidence>
<name>A0A5B0N7K3_PUCGR</name>
<feature type="region of interest" description="Disordered" evidence="1">
    <location>
        <begin position="76"/>
        <end position="102"/>
    </location>
</feature>
<protein>
    <recommendedName>
        <fullName evidence="2">DUF6818 domain-containing protein</fullName>
    </recommendedName>
</protein>
<dbReference type="InterPro" id="IPR049203">
    <property type="entry name" value="DUF6818"/>
</dbReference>
<dbReference type="Pfam" id="PF20681">
    <property type="entry name" value="DUF6818"/>
    <property type="match status" value="1"/>
</dbReference>
<dbReference type="PANTHER" id="PTHR34409">
    <property type="entry name" value="SET DOMAIN-CONTAINING PROTEIN"/>
    <property type="match status" value="1"/>
</dbReference>
<dbReference type="PANTHER" id="PTHR34409:SF1">
    <property type="entry name" value="MYB-LIKE DOMAIN-CONTAINING PROTEIN"/>
    <property type="match status" value="1"/>
</dbReference>
<dbReference type="AlphaFoldDB" id="A0A5B0N7K3"/>
<comment type="caution">
    <text evidence="3">The sequence shown here is derived from an EMBL/GenBank/DDBJ whole genome shotgun (WGS) entry which is preliminary data.</text>
</comment>
<dbReference type="Proteomes" id="UP000325313">
    <property type="component" value="Unassembled WGS sequence"/>
</dbReference>
<feature type="compositionally biased region" description="Low complexity" evidence="1">
    <location>
        <begin position="88"/>
        <end position="102"/>
    </location>
</feature>
<feature type="region of interest" description="Disordered" evidence="1">
    <location>
        <begin position="197"/>
        <end position="231"/>
    </location>
</feature>
<evidence type="ECO:0000313" key="3">
    <source>
        <dbReference type="EMBL" id="KAA1084473.1"/>
    </source>
</evidence>
<organism evidence="3 5">
    <name type="scientific">Puccinia graminis f. sp. tritici</name>
    <dbReference type="NCBI Taxonomy" id="56615"/>
    <lineage>
        <taxon>Eukaryota</taxon>
        <taxon>Fungi</taxon>
        <taxon>Dikarya</taxon>
        <taxon>Basidiomycota</taxon>
        <taxon>Pucciniomycotina</taxon>
        <taxon>Pucciniomycetes</taxon>
        <taxon>Pucciniales</taxon>
        <taxon>Pucciniaceae</taxon>
        <taxon>Puccinia</taxon>
    </lineage>
</organism>
<dbReference type="Proteomes" id="UP000324748">
    <property type="component" value="Unassembled WGS sequence"/>
</dbReference>
<sequence length="340" mass="37470">MLILASREVYNDLDPPPWSYRHHQLTAPFNCFSALCLHTIQLTFFCIASIMSQMCTGHLSTQPHTQPITQLTQPITQTTEVPSTNAPTQTTGRRTGRQRGSQGYSGNDCLALVNFVKHVLPLGSNDWDRVHELYDQYALEAGRVSRDPDPLKTKFRAMVASKKPTGNPDCPVWIREAKRANIMIKDRACSIAFVDEDDGEEESDDERNGVGNPISLLPGDPGYDNGATQTQGTLLSGWSATQSQLPDNPQDIVEDPNDESLAEYADFSQSSTLMHHSTMANRASSTAANTSRPGPINTQLANDYQVRSRDGRSASGYPSGCGYPMAISAKLHIRIRTRTR</sequence>
<evidence type="ECO:0000313" key="5">
    <source>
        <dbReference type="Proteomes" id="UP000324748"/>
    </source>
</evidence>
<evidence type="ECO:0000313" key="4">
    <source>
        <dbReference type="EMBL" id="KAA1133017.1"/>
    </source>
</evidence>